<protein>
    <submittedName>
        <fullName evidence="1">Glucosyltransferase domain-containing protein</fullName>
    </submittedName>
</protein>
<dbReference type="Pfam" id="PF14264">
    <property type="entry name" value="Glucos_trans_II"/>
    <property type="match status" value="1"/>
</dbReference>
<evidence type="ECO:0000313" key="1">
    <source>
        <dbReference type="EMBL" id="NVO89144.1"/>
    </source>
</evidence>
<reference evidence="1 2" key="1">
    <citation type="submission" date="2020-06" db="EMBL/GenBank/DDBJ databases">
        <title>Lactobacillus rhamnosus QC,genome.</title>
        <authorList>
            <person name="Yi H."/>
            <person name="Jin M."/>
        </authorList>
    </citation>
    <scope>NUCLEOTIDE SEQUENCE [LARGE SCALE GENOMIC DNA]</scope>
    <source>
        <strain evidence="1 2">QC</strain>
    </source>
</reference>
<dbReference type="GO" id="GO:0016740">
    <property type="term" value="F:transferase activity"/>
    <property type="evidence" value="ECO:0007669"/>
    <property type="project" value="UniProtKB-KW"/>
</dbReference>
<accession>A0A5R9D2C4</accession>
<dbReference type="InterPro" id="IPR025686">
    <property type="entry name" value="Glucos_trans_II"/>
</dbReference>
<dbReference type="RefSeq" id="WP_064656410.1">
    <property type="nucleotide sequence ID" value="NZ_CP134216.1"/>
</dbReference>
<keyword evidence="1" id="KW-0808">Transferase</keyword>
<gene>
    <name evidence="1" type="ORF">HWN39_11740</name>
</gene>
<sequence>MNLGFQQAKAFVQKRKWAIVCIIMVSIILYLPKMANFTYSIDSERMAINPTEVMNSWIRIGRFGLVLLKHFFLFGTNLNPFFINGATYLLLAISAILLLYIFDQYVKAPILFKVVAVLIYLVSPIHFEQTNFVLQSVEVLIGYNLLFAAIIVLHPFKKVTPLQWLLGIFLMAFSFSIYPSLVVASAMLLVIINHLFYMGKKSVIGVEAWLRSVIRPAISFMLSLVAYFVANRIVLFLMGATGDSYMFKSALWGKIRLTEVLNSIANIFVEQFISLDKPFYLSTVTYLGIFALLVLGLSNIRREFFNWPVAVSIVLEYILVISPLILLGNGIGPIRTLTPTIPLALMVLVFTPLFYAKSKSLQMLLIAGASILIILQLKTTSDLEQTDILEFQNETKLANQIVTRINEKGIFEYTDYTLVVVGGQQFKSALTQYGEVIGHTHFDWDNLPTIGNNHRIHDFLASQGCHFKVVTPKVYAKAQKFIQVNKLRRFPATNGIEVIGRTIIVNLQ</sequence>
<dbReference type="EMBL" id="JABXWP010000020">
    <property type="protein sequence ID" value="NVO89144.1"/>
    <property type="molecule type" value="Genomic_DNA"/>
</dbReference>
<comment type="caution">
    <text evidence="1">The sequence shown here is derived from an EMBL/GenBank/DDBJ whole genome shotgun (WGS) entry which is preliminary data.</text>
</comment>
<proteinExistence type="predicted"/>
<name>A0A5R9D2C4_LACRH</name>
<dbReference type="Proteomes" id="UP000542889">
    <property type="component" value="Unassembled WGS sequence"/>
</dbReference>
<evidence type="ECO:0000313" key="2">
    <source>
        <dbReference type="Proteomes" id="UP000542889"/>
    </source>
</evidence>
<dbReference type="AlphaFoldDB" id="A0A5R9D2C4"/>
<organism evidence="1 2">
    <name type="scientific">Lacticaseibacillus rhamnosus</name>
    <name type="common">Lactobacillus rhamnosus</name>
    <dbReference type="NCBI Taxonomy" id="47715"/>
    <lineage>
        <taxon>Bacteria</taxon>
        <taxon>Bacillati</taxon>
        <taxon>Bacillota</taxon>
        <taxon>Bacilli</taxon>
        <taxon>Lactobacillales</taxon>
        <taxon>Lactobacillaceae</taxon>
        <taxon>Lacticaseibacillus</taxon>
    </lineage>
</organism>